<protein>
    <recommendedName>
        <fullName evidence="3">Excreted virulence factor EspC (Type VII ESX diderm)</fullName>
    </recommendedName>
</protein>
<reference evidence="1 2" key="1">
    <citation type="submission" date="2020-07" db="EMBL/GenBank/DDBJ databases">
        <title>Sequencing the genomes of 1000 actinobacteria strains.</title>
        <authorList>
            <person name="Klenk H.-P."/>
        </authorList>
    </citation>
    <scope>NUCLEOTIDE SEQUENCE [LARGE SCALE GENOMIC DNA]</scope>
    <source>
        <strain evidence="1 2">DSM 104006</strain>
    </source>
</reference>
<keyword evidence="2" id="KW-1185">Reference proteome</keyword>
<name>A0A853B404_9PSEU</name>
<evidence type="ECO:0000313" key="1">
    <source>
        <dbReference type="EMBL" id="NYI89858.1"/>
    </source>
</evidence>
<gene>
    <name evidence="1" type="ORF">HNR02_003181</name>
</gene>
<dbReference type="AlphaFoldDB" id="A0A853B404"/>
<sequence>MNGGAMCRREMHGDPEAMRSFAARLAGLDTEVDPPEPTPCLEGMEACGTFAAADAVATLALAQFLAETGEAVAALRSAANEAAEDYEATDRAGALTIAVVAVED</sequence>
<organism evidence="1 2">
    <name type="scientific">Amycolatopsis endophytica</name>
    <dbReference type="NCBI Taxonomy" id="860233"/>
    <lineage>
        <taxon>Bacteria</taxon>
        <taxon>Bacillati</taxon>
        <taxon>Actinomycetota</taxon>
        <taxon>Actinomycetes</taxon>
        <taxon>Pseudonocardiales</taxon>
        <taxon>Pseudonocardiaceae</taxon>
        <taxon>Amycolatopsis</taxon>
    </lineage>
</organism>
<dbReference type="Proteomes" id="UP000549616">
    <property type="component" value="Unassembled WGS sequence"/>
</dbReference>
<comment type="caution">
    <text evidence="1">The sequence shown here is derived from an EMBL/GenBank/DDBJ whole genome shotgun (WGS) entry which is preliminary data.</text>
</comment>
<proteinExistence type="predicted"/>
<dbReference type="EMBL" id="JACCFK010000001">
    <property type="protein sequence ID" value="NYI89858.1"/>
    <property type="molecule type" value="Genomic_DNA"/>
</dbReference>
<accession>A0A853B404</accession>
<dbReference type="RefSeq" id="WP_312861029.1">
    <property type="nucleotide sequence ID" value="NZ_JACCFK010000001.1"/>
</dbReference>
<evidence type="ECO:0000313" key="2">
    <source>
        <dbReference type="Proteomes" id="UP000549616"/>
    </source>
</evidence>
<evidence type="ECO:0008006" key="3">
    <source>
        <dbReference type="Google" id="ProtNLM"/>
    </source>
</evidence>